<evidence type="ECO:0000256" key="2">
    <source>
        <dbReference type="HAMAP-Rule" id="MF_01875"/>
    </source>
</evidence>
<dbReference type="PANTHER" id="PTHR41251">
    <property type="entry name" value="NON-HOMOLOGOUS END JOINING PROTEIN KU"/>
    <property type="match status" value="1"/>
</dbReference>
<dbReference type="RefSeq" id="WP_171223713.1">
    <property type="nucleotide sequence ID" value="NZ_CP053085.1"/>
</dbReference>
<dbReference type="GO" id="GO:0006303">
    <property type="term" value="P:double-strand break repair via nonhomologous end joining"/>
    <property type="evidence" value="ECO:0007669"/>
    <property type="project" value="UniProtKB-UniRule"/>
</dbReference>
<keyword evidence="5" id="KW-1185">Reference proteome</keyword>
<accession>A0A6M4IL80</accession>
<organism evidence="4 5">
    <name type="scientific">Gemmatimonas groenlandica</name>
    <dbReference type="NCBI Taxonomy" id="2732249"/>
    <lineage>
        <taxon>Bacteria</taxon>
        <taxon>Pseudomonadati</taxon>
        <taxon>Gemmatimonadota</taxon>
        <taxon>Gemmatimonadia</taxon>
        <taxon>Gemmatimonadales</taxon>
        <taxon>Gemmatimonadaceae</taxon>
        <taxon>Gemmatimonas</taxon>
    </lineage>
</organism>
<sequence length="276" mass="30476">MAPIWKGSISFGLVNIPVELAAAVRADNISFRMLDAETGSPVKYERVRASDGSPVPWEEIVKGFEYAKGQYIVLTEEDFKKAALESSKTIDICDFVDAKEIDPRFFETPYFMLPSKGGERGYALLREAMREGDVVGIGKIIMRKNQHLAGIHVVGDALVLELMRFSAAVVDASKYTFPPATAARPQERKMAVQLVKSMQAHFDAEKYTDDYRANLMRIIKARSKGKPISFDAPPPDAADGKVLDLMSMLKQSLTKKSGVKKVAARKAATKKARKSA</sequence>
<dbReference type="Proteomes" id="UP000500938">
    <property type="component" value="Chromosome"/>
</dbReference>
<dbReference type="GO" id="GO:0006310">
    <property type="term" value="P:DNA recombination"/>
    <property type="evidence" value="ECO:0007669"/>
    <property type="project" value="UniProtKB-KW"/>
</dbReference>
<dbReference type="PIRSF" id="PIRSF006493">
    <property type="entry name" value="Prok_Ku"/>
    <property type="match status" value="1"/>
</dbReference>
<name>A0A6M4IL80_9BACT</name>
<dbReference type="InterPro" id="IPR006164">
    <property type="entry name" value="DNA_bd_Ku70/Ku80"/>
</dbReference>
<feature type="domain" description="Ku" evidence="3">
    <location>
        <begin position="52"/>
        <end position="180"/>
    </location>
</feature>
<dbReference type="SUPFAM" id="SSF100939">
    <property type="entry name" value="SPOC domain-like"/>
    <property type="match status" value="1"/>
</dbReference>
<dbReference type="CDD" id="cd00789">
    <property type="entry name" value="KU_like"/>
    <property type="match status" value="1"/>
</dbReference>
<dbReference type="GO" id="GO:0003690">
    <property type="term" value="F:double-stranded DNA binding"/>
    <property type="evidence" value="ECO:0007669"/>
    <property type="project" value="UniProtKB-UniRule"/>
</dbReference>
<dbReference type="PANTHER" id="PTHR41251:SF1">
    <property type="entry name" value="NON-HOMOLOGOUS END JOINING PROTEIN KU"/>
    <property type="match status" value="1"/>
</dbReference>
<comment type="similarity">
    <text evidence="2">Belongs to the prokaryotic Ku family.</text>
</comment>
<keyword evidence="2" id="KW-0234">DNA repair</keyword>
<keyword evidence="2" id="KW-0233">DNA recombination</keyword>
<dbReference type="Gene3D" id="2.40.290.10">
    <property type="match status" value="1"/>
</dbReference>
<dbReference type="HAMAP" id="MF_01875">
    <property type="entry name" value="Prokaryotic_Ku"/>
    <property type="match status" value="1"/>
</dbReference>
<keyword evidence="2" id="KW-0227">DNA damage</keyword>
<comment type="function">
    <text evidence="2">With LigD forms a non-homologous end joining (NHEJ) DNA repair enzyme, which repairs dsDNA breaks with reduced fidelity. Binds linear dsDNA with 5'- and 3'- overhangs but not closed circular dsDNA nor ssDNA. Recruits and stimulates the ligase activity of LigD.</text>
</comment>
<dbReference type="KEGG" id="ggr:HKW67_01505"/>
<evidence type="ECO:0000259" key="3">
    <source>
        <dbReference type="SMART" id="SM00559"/>
    </source>
</evidence>
<proteinExistence type="inferred from homology"/>
<evidence type="ECO:0000313" key="4">
    <source>
        <dbReference type="EMBL" id="QJR34287.1"/>
    </source>
</evidence>
<dbReference type="InterPro" id="IPR016194">
    <property type="entry name" value="SPOC-like_C_dom_sf"/>
</dbReference>
<dbReference type="SMART" id="SM00559">
    <property type="entry name" value="Ku78"/>
    <property type="match status" value="1"/>
</dbReference>
<evidence type="ECO:0000313" key="5">
    <source>
        <dbReference type="Proteomes" id="UP000500938"/>
    </source>
</evidence>
<dbReference type="NCBIfam" id="TIGR02772">
    <property type="entry name" value="Ku_bact"/>
    <property type="match status" value="1"/>
</dbReference>
<protein>
    <recommendedName>
        <fullName evidence="2">Non-homologous end joining protein Ku</fullName>
    </recommendedName>
</protein>
<dbReference type="InterPro" id="IPR009187">
    <property type="entry name" value="Prok_Ku"/>
</dbReference>
<comment type="subunit">
    <text evidence="2">Homodimer. Interacts with LigD.</text>
</comment>
<evidence type="ECO:0000256" key="1">
    <source>
        <dbReference type="ARBA" id="ARBA00023125"/>
    </source>
</evidence>
<dbReference type="AlphaFoldDB" id="A0A6M4IL80"/>
<keyword evidence="1 2" id="KW-0238">DNA-binding</keyword>
<gene>
    <name evidence="2" type="primary">ku</name>
    <name evidence="4" type="ORF">HKW67_01505</name>
</gene>
<reference evidence="4 5" key="1">
    <citation type="submission" date="2020-05" db="EMBL/GenBank/DDBJ databases">
        <title>Complete genome sequence of Gemmatimonas greenlandica TET16.</title>
        <authorList>
            <person name="Zeng Y."/>
        </authorList>
    </citation>
    <scope>NUCLEOTIDE SEQUENCE [LARGE SCALE GENOMIC DNA]</scope>
    <source>
        <strain evidence="4 5">TET16</strain>
    </source>
</reference>
<dbReference type="Pfam" id="PF02735">
    <property type="entry name" value="Ku"/>
    <property type="match status" value="1"/>
</dbReference>
<dbReference type="EMBL" id="CP053085">
    <property type="protein sequence ID" value="QJR34287.1"/>
    <property type="molecule type" value="Genomic_DNA"/>
</dbReference>